<dbReference type="AlphaFoldDB" id="A0A4R3YCR5"/>
<name>A0A4R3YCR5_9PROT</name>
<organism evidence="2 3">
    <name type="scientific">Sulfurirhabdus autotrophica</name>
    <dbReference type="NCBI Taxonomy" id="1706046"/>
    <lineage>
        <taxon>Bacteria</taxon>
        <taxon>Pseudomonadati</taxon>
        <taxon>Pseudomonadota</taxon>
        <taxon>Betaproteobacteria</taxon>
        <taxon>Nitrosomonadales</taxon>
        <taxon>Sulfuricellaceae</taxon>
        <taxon>Sulfurirhabdus</taxon>
    </lineage>
</organism>
<protein>
    <recommendedName>
        <fullName evidence="4">Tfp pilus assembly protein PilO</fullName>
    </recommendedName>
</protein>
<evidence type="ECO:0000313" key="2">
    <source>
        <dbReference type="EMBL" id="TCV89641.1"/>
    </source>
</evidence>
<evidence type="ECO:0008006" key="4">
    <source>
        <dbReference type="Google" id="ProtNLM"/>
    </source>
</evidence>
<accession>A0A4R3YCR5</accession>
<proteinExistence type="predicted"/>
<gene>
    <name evidence="2" type="ORF">EDC63_102161</name>
</gene>
<sequence length="183" mass="20637">MKAWIWSVKRLLSRAGWMGIVGITLIAFSGAFYLSSVVPEQNRLEQLKLESTSLRHRAQVALSNGGIGKANNTETQLAAYYRFFPQAIDKNDWLAKIYSAAEHQQLVLETGEYRFIPDQNKKLSRYQIILPLKGTYPQIRKFANEVLTEVPVAAIDDISFKRETIGAASLDARIKLTLYFGAP</sequence>
<dbReference type="EMBL" id="SMCO01000002">
    <property type="protein sequence ID" value="TCV89641.1"/>
    <property type="molecule type" value="Genomic_DNA"/>
</dbReference>
<keyword evidence="1" id="KW-0472">Membrane</keyword>
<feature type="transmembrane region" description="Helical" evidence="1">
    <location>
        <begin position="12"/>
        <end position="34"/>
    </location>
</feature>
<reference evidence="2 3" key="1">
    <citation type="submission" date="2019-03" db="EMBL/GenBank/DDBJ databases">
        <title>Genomic Encyclopedia of Type Strains, Phase IV (KMG-IV): sequencing the most valuable type-strain genomes for metagenomic binning, comparative biology and taxonomic classification.</title>
        <authorList>
            <person name="Goeker M."/>
        </authorList>
    </citation>
    <scope>NUCLEOTIDE SEQUENCE [LARGE SCALE GENOMIC DNA]</scope>
    <source>
        <strain evidence="2 3">DSM 100309</strain>
    </source>
</reference>
<dbReference type="Proteomes" id="UP000295367">
    <property type="component" value="Unassembled WGS sequence"/>
</dbReference>
<evidence type="ECO:0000256" key="1">
    <source>
        <dbReference type="SAM" id="Phobius"/>
    </source>
</evidence>
<comment type="caution">
    <text evidence="2">The sequence shown here is derived from an EMBL/GenBank/DDBJ whole genome shotgun (WGS) entry which is preliminary data.</text>
</comment>
<keyword evidence="1" id="KW-0812">Transmembrane</keyword>
<keyword evidence="1" id="KW-1133">Transmembrane helix</keyword>
<dbReference type="OrthoDB" id="9096701at2"/>
<dbReference type="RefSeq" id="WP_124947048.1">
    <property type="nucleotide sequence ID" value="NZ_BHVT01000057.1"/>
</dbReference>
<evidence type="ECO:0000313" key="3">
    <source>
        <dbReference type="Proteomes" id="UP000295367"/>
    </source>
</evidence>
<keyword evidence="3" id="KW-1185">Reference proteome</keyword>